<evidence type="ECO:0000313" key="3">
    <source>
        <dbReference type="Proteomes" id="UP001313282"/>
    </source>
</evidence>
<dbReference type="SUPFAM" id="SSF54695">
    <property type="entry name" value="POZ domain"/>
    <property type="match status" value="1"/>
</dbReference>
<feature type="domain" description="BTB" evidence="1">
    <location>
        <begin position="1"/>
        <end position="64"/>
    </location>
</feature>
<dbReference type="EMBL" id="JAVHNR010000003">
    <property type="protein sequence ID" value="KAK6347452.1"/>
    <property type="molecule type" value="Genomic_DNA"/>
</dbReference>
<dbReference type="Gene3D" id="3.30.710.10">
    <property type="entry name" value="Potassium Channel Kv1.1, Chain A"/>
    <property type="match status" value="1"/>
</dbReference>
<evidence type="ECO:0000259" key="1">
    <source>
        <dbReference type="PROSITE" id="PS50097"/>
    </source>
</evidence>
<protein>
    <recommendedName>
        <fullName evidence="1">BTB domain-containing protein</fullName>
    </recommendedName>
</protein>
<keyword evidence="3" id="KW-1185">Reference proteome</keyword>
<name>A0AAN8MYP7_9PEZI</name>
<dbReference type="AlphaFoldDB" id="A0AAN8MYP7"/>
<organism evidence="2 3">
    <name type="scientific">Orbilia javanica</name>
    <dbReference type="NCBI Taxonomy" id="47235"/>
    <lineage>
        <taxon>Eukaryota</taxon>
        <taxon>Fungi</taxon>
        <taxon>Dikarya</taxon>
        <taxon>Ascomycota</taxon>
        <taxon>Pezizomycotina</taxon>
        <taxon>Orbiliomycetes</taxon>
        <taxon>Orbiliales</taxon>
        <taxon>Orbiliaceae</taxon>
        <taxon>Orbilia</taxon>
    </lineage>
</organism>
<dbReference type="PROSITE" id="PS50097">
    <property type="entry name" value="BTB"/>
    <property type="match status" value="1"/>
</dbReference>
<dbReference type="Pfam" id="PF00651">
    <property type="entry name" value="BTB"/>
    <property type="match status" value="1"/>
</dbReference>
<dbReference type="InterPro" id="IPR011333">
    <property type="entry name" value="SKP1/BTB/POZ_sf"/>
</dbReference>
<accession>A0AAN8MYP7</accession>
<dbReference type="InterPro" id="IPR000210">
    <property type="entry name" value="BTB/POZ_dom"/>
</dbReference>
<dbReference type="Proteomes" id="UP001313282">
    <property type="component" value="Unassembled WGS sequence"/>
</dbReference>
<gene>
    <name evidence="2" type="ORF">TWF718_005294</name>
</gene>
<proteinExistence type="predicted"/>
<reference evidence="2 3" key="1">
    <citation type="submission" date="2019-10" db="EMBL/GenBank/DDBJ databases">
        <authorList>
            <person name="Palmer J.M."/>
        </authorList>
    </citation>
    <scope>NUCLEOTIDE SEQUENCE [LARGE SCALE GENOMIC DNA]</scope>
    <source>
        <strain evidence="2 3">TWF718</strain>
    </source>
</reference>
<sequence>MIIIAGASRSRIPCHRLILAEHSTSLAVACSDPHTTEVCIPRWEAQIIHHVLKYLYTGELACLEFEILMNIYECAEDLGIECLMEKVLHDIVLEAGKWEVVLRDQAKLIKLVEKIFSLTADDERKSYIYKGIFRLILAIVQQDGLMEEEWFRSLLKDYRELSIELLKASLEGEDGSGLTYCFKEECGGVIGEWKKCGNCNFQDWDDNGW</sequence>
<evidence type="ECO:0000313" key="2">
    <source>
        <dbReference type="EMBL" id="KAK6347452.1"/>
    </source>
</evidence>
<dbReference type="CDD" id="cd18186">
    <property type="entry name" value="BTB_POZ_ZBTB_KLHL-like"/>
    <property type="match status" value="1"/>
</dbReference>
<comment type="caution">
    <text evidence="2">The sequence shown here is derived from an EMBL/GenBank/DDBJ whole genome shotgun (WGS) entry which is preliminary data.</text>
</comment>